<dbReference type="InterPro" id="IPR038765">
    <property type="entry name" value="Papain-like_cys_pep_sf"/>
</dbReference>
<name>A0A846QWE6_9BACT</name>
<gene>
    <name evidence="3" type="ORF">GGQ74_003136</name>
</gene>
<sequence>MTNDTKRFISSLQGLLALRNATWEAGETPVSLIPDKEWKQMLGCHPGEGEPSLQEAETLARTRYRQHREMYMRAEAGTSAYPTAFDWRNVNGRNFVTPVTNQKTCGSCVAFASTATLEANVRTHVDVACNDSGSAVLPVLSPAQMFFCNNCKCSQGWNNPSAMYYAKTTGVVPEACFPYSPKDQPCKLCGNWAQQVTKVGNYTGMNDPAAMKTWLSSRGPLLTCFSVYEDFRHYKRGVYRHTSGALQGGHAVCCVGYSDALAAWLCKNSWGSGWGESGYFWIGYGECGIDATMYRVDTFDTVHPLYNDLFVRDNLSDIGQIPDNGSACSSPDIIPWGPMPQANPQAFFAGNWRSDVSRDISAGEVNYIYVRGKNLSQGPASGRIFLHWSKASMLLWPSQWGNNKLKTSAKADSVPIAVSGQGQIVVGADPFEWSPDTISGDHYCLITRIETAPHPNPIPADGDIKDFASWLLGNPAVAMRNVKVVNMADKPDLNVPVLLEAPQDMDLYVALVASNLPKGSAVRFTCGDSRAEPLLTMPKTTISDSRSFLTGMPVRLPAGFSADVVVSFWRNGQQLDTPGSISVESFYLVDEDHPLAEHGFDTATFMALTTPLEGMPKQDSITPSRMIRVGQFTIIVQ</sequence>
<dbReference type="CDD" id="cd02248">
    <property type="entry name" value="Peptidase_C1A"/>
    <property type="match status" value="1"/>
</dbReference>
<organism evidence="3 4">
    <name type="scientific">Desulfobaculum xiamenense</name>
    <dbReference type="NCBI Taxonomy" id="995050"/>
    <lineage>
        <taxon>Bacteria</taxon>
        <taxon>Pseudomonadati</taxon>
        <taxon>Thermodesulfobacteriota</taxon>
        <taxon>Desulfovibrionia</taxon>
        <taxon>Desulfovibrionales</taxon>
        <taxon>Desulfovibrionaceae</taxon>
        <taxon>Desulfobaculum</taxon>
    </lineage>
</organism>
<evidence type="ECO:0000313" key="3">
    <source>
        <dbReference type="EMBL" id="NJB69434.1"/>
    </source>
</evidence>
<protein>
    <submittedName>
        <fullName evidence="3">C1A family cysteine protease</fullName>
    </submittedName>
</protein>
<evidence type="ECO:0000259" key="2">
    <source>
        <dbReference type="SMART" id="SM00645"/>
    </source>
</evidence>
<reference evidence="3 4" key="1">
    <citation type="submission" date="2020-03" db="EMBL/GenBank/DDBJ databases">
        <title>Genomic Encyclopedia of Type Strains, Phase IV (KMG-IV): sequencing the most valuable type-strain genomes for metagenomic binning, comparative biology and taxonomic classification.</title>
        <authorList>
            <person name="Goeker M."/>
        </authorList>
    </citation>
    <scope>NUCLEOTIDE SEQUENCE [LARGE SCALE GENOMIC DNA]</scope>
    <source>
        <strain evidence="3 4">DSM 24233</strain>
    </source>
</reference>
<dbReference type="SMART" id="SM00645">
    <property type="entry name" value="Pept_C1"/>
    <property type="match status" value="1"/>
</dbReference>
<dbReference type="Pfam" id="PF00112">
    <property type="entry name" value="Peptidase_C1"/>
    <property type="match status" value="1"/>
</dbReference>
<dbReference type="RefSeq" id="WP_167942520.1">
    <property type="nucleotide sequence ID" value="NZ_JAATJA010000005.1"/>
</dbReference>
<dbReference type="SUPFAM" id="SSF54001">
    <property type="entry name" value="Cysteine proteinases"/>
    <property type="match status" value="1"/>
</dbReference>
<keyword evidence="3" id="KW-0645">Protease</keyword>
<comment type="similarity">
    <text evidence="1">Belongs to the peptidase C1 family.</text>
</comment>
<keyword evidence="3" id="KW-0378">Hydrolase</keyword>
<dbReference type="GO" id="GO:0006508">
    <property type="term" value="P:proteolysis"/>
    <property type="evidence" value="ECO:0007669"/>
    <property type="project" value="UniProtKB-KW"/>
</dbReference>
<dbReference type="GO" id="GO:0008234">
    <property type="term" value="F:cysteine-type peptidase activity"/>
    <property type="evidence" value="ECO:0007669"/>
    <property type="project" value="InterPro"/>
</dbReference>
<dbReference type="InterPro" id="IPR039417">
    <property type="entry name" value="Peptidase_C1A_papain-like"/>
</dbReference>
<dbReference type="InterPro" id="IPR013128">
    <property type="entry name" value="Peptidase_C1A"/>
</dbReference>
<accession>A0A846QWE6</accession>
<evidence type="ECO:0000256" key="1">
    <source>
        <dbReference type="ARBA" id="ARBA00008455"/>
    </source>
</evidence>
<dbReference type="AlphaFoldDB" id="A0A846QWE6"/>
<dbReference type="EMBL" id="JAATJA010000005">
    <property type="protein sequence ID" value="NJB69434.1"/>
    <property type="molecule type" value="Genomic_DNA"/>
</dbReference>
<dbReference type="InterPro" id="IPR000668">
    <property type="entry name" value="Peptidase_C1A_C"/>
</dbReference>
<dbReference type="Proteomes" id="UP000580856">
    <property type="component" value="Unassembled WGS sequence"/>
</dbReference>
<feature type="domain" description="Peptidase C1A papain C-terminal" evidence="2">
    <location>
        <begin position="81"/>
        <end position="298"/>
    </location>
</feature>
<evidence type="ECO:0000313" key="4">
    <source>
        <dbReference type="Proteomes" id="UP000580856"/>
    </source>
</evidence>
<dbReference type="Gene3D" id="3.90.70.10">
    <property type="entry name" value="Cysteine proteinases"/>
    <property type="match status" value="1"/>
</dbReference>
<dbReference type="PANTHER" id="PTHR12411">
    <property type="entry name" value="CYSTEINE PROTEASE FAMILY C1-RELATED"/>
    <property type="match status" value="1"/>
</dbReference>
<proteinExistence type="inferred from homology"/>
<comment type="caution">
    <text evidence="3">The sequence shown here is derived from an EMBL/GenBank/DDBJ whole genome shotgun (WGS) entry which is preliminary data.</text>
</comment>
<keyword evidence="4" id="KW-1185">Reference proteome</keyword>